<feature type="active site" description="Proton acceptor" evidence="5 6">
    <location>
        <position position="151"/>
    </location>
</feature>
<keyword evidence="3 5" id="KW-0862">Zinc</keyword>
<gene>
    <name evidence="5" type="primary">cobB</name>
    <name evidence="9" type="ORF">J2D73_12270</name>
</gene>
<protein>
    <recommendedName>
        <fullName evidence="5">NAD-dependent protein deacetylase</fullName>
        <ecNumber evidence="5">2.3.1.286</ecNumber>
    </recommendedName>
    <alternativeName>
        <fullName evidence="5">Regulatory protein SIR2 homolog</fullName>
    </alternativeName>
</protein>
<feature type="binding site" evidence="5 6">
    <location>
        <position position="213"/>
    </location>
    <ligand>
        <name>Zn(2+)</name>
        <dbReference type="ChEBI" id="CHEBI:29105"/>
    </ligand>
</feature>
<keyword evidence="5" id="KW-0963">Cytoplasm</keyword>
<keyword evidence="2 5" id="KW-0479">Metal-binding</keyword>
<sequence length="303" mass="32454">MARIATASTTASSPRRSDVATPVSDAATEAQPVSANNGGLRAFIDNHQRIFVLTGAGCSTESGIADYRDESGEWKRPQPVTFQAFMKDEAVRRRYWARSLIGWRQLSVARPNAAHCALAALEARGQCETLLTQNVDGLHQAAGSRNVIDLHGRIDAVRCMSCEQTSRRRDLQPLLFDLNPDWASLDATNAPDGDADLDGLDFSTFRIPSCPQCGGVLKPDVVFFGENVPSERRDAALAHLAHAHAVLVVGSSLMVQSGYRFVARAAAAGLPIASVTTGRTRADALLTLKVSEPCGAALSFLLP</sequence>
<dbReference type="InterPro" id="IPR050134">
    <property type="entry name" value="NAD-dep_sirtuin_deacylases"/>
</dbReference>
<evidence type="ECO:0000256" key="3">
    <source>
        <dbReference type="ARBA" id="ARBA00022833"/>
    </source>
</evidence>
<feature type="binding site" evidence="5 6">
    <location>
        <position position="159"/>
    </location>
    <ligand>
        <name>Zn(2+)</name>
        <dbReference type="ChEBI" id="CHEBI:29105"/>
    </ligand>
</feature>
<evidence type="ECO:0000313" key="10">
    <source>
        <dbReference type="Proteomes" id="UP000664771"/>
    </source>
</evidence>
<feature type="binding site" evidence="5 6">
    <location>
        <position position="210"/>
    </location>
    <ligand>
        <name>Zn(2+)</name>
        <dbReference type="ChEBI" id="CHEBI:29105"/>
    </ligand>
</feature>
<comment type="function">
    <text evidence="5">NAD-dependent protein deacetylase which modulates the activities of several enzymes which are inactive in their acetylated form.</text>
</comment>
<dbReference type="PROSITE" id="PS50305">
    <property type="entry name" value="SIRTUIN"/>
    <property type="match status" value="1"/>
</dbReference>
<feature type="region of interest" description="Disordered" evidence="7">
    <location>
        <begin position="1"/>
        <end position="31"/>
    </location>
</feature>
<feature type="domain" description="Deacetylase sirtuin-type" evidence="8">
    <location>
        <begin position="30"/>
        <end position="303"/>
    </location>
</feature>
<dbReference type="HAMAP" id="MF_01967">
    <property type="entry name" value="Sirtuin_ClassII"/>
    <property type="match status" value="1"/>
</dbReference>
<comment type="catalytic activity">
    <reaction evidence="5">
        <text>N(6)-acetyl-L-lysyl-[protein] + NAD(+) + H2O = 2''-O-acetyl-ADP-D-ribose + nicotinamide + L-lysyl-[protein]</text>
        <dbReference type="Rhea" id="RHEA:43636"/>
        <dbReference type="Rhea" id="RHEA-COMP:9752"/>
        <dbReference type="Rhea" id="RHEA-COMP:10731"/>
        <dbReference type="ChEBI" id="CHEBI:15377"/>
        <dbReference type="ChEBI" id="CHEBI:17154"/>
        <dbReference type="ChEBI" id="CHEBI:29969"/>
        <dbReference type="ChEBI" id="CHEBI:57540"/>
        <dbReference type="ChEBI" id="CHEBI:61930"/>
        <dbReference type="ChEBI" id="CHEBI:83767"/>
        <dbReference type="EC" id="2.3.1.286"/>
    </reaction>
</comment>
<dbReference type="Proteomes" id="UP000664771">
    <property type="component" value="Unassembled WGS sequence"/>
</dbReference>
<dbReference type="PANTHER" id="PTHR11085:SF10">
    <property type="entry name" value="NAD-DEPENDENT PROTEIN DEACYLASE SIRTUIN-5, MITOCHONDRIAL-RELATED"/>
    <property type="match status" value="1"/>
</dbReference>
<feature type="binding site" evidence="5">
    <location>
        <begin position="133"/>
        <end position="136"/>
    </location>
    <ligand>
        <name>NAD(+)</name>
        <dbReference type="ChEBI" id="CHEBI:57540"/>
    </ligand>
</feature>
<feature type="binding site" evidence="5">
    <location>
        <begin position="250"/>
        <end position="252"/>
    </location>
    <ligand>
        <name>NAD(+)</name>
        <dbReference type="ChEBI" id="CHEBI:57540"/>
    </ligand>
</feature>
<dbReference type="PANTHER" id="PTHR11085">
    <property type="entry name" value="NAD-DEPENDENT PROTEIN DEACYLASE SIRTUIN-5, MITOCHONDRIAL-RELATED"/>
    <property type="match status" value="1"/>
</dbReference>
<proteinExistence type="inferred from homology"/>
<evidence type="ECO:0000256" key="4">
    <source>
        <dbReference type="ARBA" id="ARBA00023027"/>
    </source>
</evidence>
<dbReference type="NCBIfam" id="NF003738">
    <property type="entry name" value="PRK05333.1"/>
    <property type="match status" value="1"/>
</dbReference>
<comment type="subcellular location">
    <subcellularLocation>
        <location evidence="5">Cytoplasm</location>
    </subcellularLocation>
</comment>
<dbReference type="InterPro" id="IPR026591">
    <property type="entry name" value="Sirtuin_cat_small_dom_sf"/>
</dbReference>
<comment type="caution">
    <text evidence="5">Lacks conserved residue(s) required for the propagation of feature annotation.</text>
</comment>
<evidence type="ECO:0000256" key="6">
    <source>
        <dbReference type="PROSITE-ProRule" id="PRU00236"/>
    </source>
</evidence>
<name>A0ABS3LXD3_9PROT</name>
<comment type="cofactor">
    <cofactor evidence="5">
        <name>Zn(2+)</name>
        <dbReference type="ChEBI" id="CHEBI:29105"/>
    </cofactor>
    <text evidence="5">Binds 1 zinc ion per subunit.</text>
</comment>
<dbReference type="Pfam" id="PF02146">
    <property type="entry name" value="SIR2"/>
    <property type="match status" value="1"/>
</dbReference>
<dbReference type="Gene3D" id="3.40.50.1220">
    <property type="entry name" value="TPP-binding domain"/>
    <property type="match status" value="1"/>
</dbReference>
<reference evidence="9 10" key="1">
    <citation type="submission" date="2021-03" db="EMBL/GenBank/DDBJ databases">
        <title>The complete genome sequence of Acetobacter sacchari TBRC 11175.</title>
        <authorList>
            <person name="Charoenyingcharoen P."/>
            <person name="Yukphan P."/>
        </authorList>
    </citation>
    <scope>NUCLEOTIDE SEQUENCE [LARGE SCALE GENOMIC DNA]</scope>
    <source>
        <strain evidence="9 10">TBRC 11175</strain>
    </source>
</reference>
<dbReference type="EC" id="2.3.1.286" evidence="5"/>
<organism evidence="9 10">
    <name type="scientific">Acetobacter sacchari</name>
    <dbReference type="NCBI Taxonomy" id="2661687"/>
    <lineage>
        <taxon>Bacteria</taxon>
        <taxon>Pseudomonadati</taxon>
        <taxon>Pseudomonadota</taxon>
        <taxon>Alphaproteobacteria</taxon>
        <taxon>Acetobacterales</taxon>
        <taxon>Acetobacteraceae</taxon>
        <taxon>Acetobacter</taxon>
    </lineage>
</organism>
<feature type="compositionally biased region" description="Low complexity" evidence="7">
    <location>
        <begin position="1"/>
        <end position="13"/>
    </location>
</feature>
<evidence type="ECO:0000313" key="9">
    <source>
        <dbReference type="EMBL" id="MBO1360564.1"/>
    </source>
</evidence>
<dbReference type="InterPro" id="IPR026587">
    <property type="entry name" value="Sirtuin_class_II"/>
</dbReference>
<accession>A0ABS3LXD3</accession>
<dbReference type="EMBL" id="JAFVMF010000012">
    <property type="protein sequence ID" value="MBO1360564.1"/>
    <property type="molecule type" value="Genomic_DNA"/>
</dbReference>
<dbReference type="InterPro" id="IPR003000">
    <property type="entry name" value="Sirtuin"/>
</dbReference>
<comment type="caution">
    <text evidence="9">The sequence shown here is derived from an EMBL/GenBank/DDBJ whole genome shotgun (WGS) entry which is preliminary data.</text>
</comment>
<evidence type="ECO:0000259" key="8">
    <source>
        <dbReference type="PROSITE" id="PS50305"/>
    </source>
</evidence>
<dbReference type="SUPFAM" id="SSF52467">
    <property type="entry name" value="DHS-like NAD/FAD-binding domain"/>
    <property type="match status" value="1"/>
</dbReference>
<feature type="binding site" evidence="5 6">
    <location>
        <position position="162"/>
    </location>
    <ligand>
        <name>Zn(2+)</name>
        <dbReference type="ChEBI" id="CHEBI:29105"/>
    </ligand>
</feature>
<dbReference type="InterPro" id="IPR026590">
    <property type="entry name" value="Ssirtuin_cat_dom"/>
</dbReference>
<keyword evidence="4 5" id="KW-0520">NAD</keyword>
<dbReference type="InterPro" id="IPR029035">
    <property type="entry name" value="DHS-like_NAD/FAD-binding_dom"/>
</dbReference>
<dbReference type="Gene3D" id="3.30.1600.10">
    <property type="entry name" value="SIR2/SIRT2 'Small Domain"/>
    <property type="match status" value="1"/>
</dbReference>
<evidence type="ECO:0000256" key="5">
    <source>
        <dbReference type="HAMAP-Rule" id="MF_01967"/>
    </source>
</evidence>
<evidence type="ECO:0000256" key="1">
    <source>
        <dbReference type="ARBA" id="ARBA00022679"/>
    </source>
</evidence>
<feature type="binding site" evidence="5">
    <location>
        <position position="294"/>
    </location>
    <ligand>
        <name>NAD(+)</name>
        <dbReference type="ChEBI" id="CHEBI:57540"/>
    </ligand>
</feature>
<comment type="similarity">
    <text evidence="5">Belongs to the sirtuin family. Class II subfamily.</text>
</comment>
<keyword evidence="10" id="KW-1185">Reference proteome</keyword>
<keyword evidence="1 5" id="KW-0808">Transferase</keyword>
<evidence type="ECO:0000256" key="2">
    <source>
        <dbReference type="ARBA" id="ARBA00022723"/>
    </source>
</evidence>
<evidence type="ECO:0000256" key="7">
    <source>
        <dbReference type="SAM" id="MobiDB-lite"/>
    </source>
</evidence>